<keyword evidence="2" id="KW-1185">Reference proteome</keyword>
<evidence type="ECO:0000313" key="1">
    <source>
        <dbReference type="EMBL" id="QCY46815.1"/>
    </source>
</evidence>
<evidence type="ECO:0000313" key="2">
    <source>
        <dbReference type="Proteomes" id="UP000307000"/>
    </source>
</evidence>
<dbReference type="Proteomes" id="UP000307000">
    <property type="component" value="Chromosome"/>
</dbReference>
<dbReference type="AlphaFoldDB" id="A0A5B7WU56"/>
<dbReference type="EMBL" id="CP034412">
    <property type="protein sequence ID" value="QCY46815.1"/>
    <property type="molecule type" value="Genomic_DNA"/>
</dbReference>
<organism evidence="1 2">
    <name type="scientific">Glutamicibacter creatinolyticus</name>
    <dbReference type="NCBI Taxonomy" id="162496"/>
    <lineage>
        <taxon>Bacteria</taxon>
        <taxon>Bacillati</taxon>
        <taxon>Actinomycetota</taxon>
        <taxon>Actinomycetes</taxon>
        <taxon>Micrococcales</taxon>
        <taxon>Micrococcaceae</taxon>
        <taxon>Glutamicibacter</taxon>
    </lineage>
</organism>
<dbReference type="KEGG" id="gcr:GcLGCM259_1070"/>
<reference evidence="1 2" key="1">
    <citation type="submission" date="2018-12" db="EMBL/GenBank/DDBJ databases">
        <title>Complete Genome Sequence of Glutamicibacter creatinolyticus strain LGCM259,isolated from an abscess of a 12-year-old mare in Italy.</title>
        <authorList>
            <person name="Santos R.G."/>
            <person name="Silva A.L."/>
            <person name="Seyffert N."/>
            <person name="Castro T.L.P."/>
            <person name="Attili A.R."/>
            <person name="Rifici C."/>
            <person name="Mazzullo G."/>
            <person name="Brenig B."/>
            <person name="Venanzi F."/>
            <person name="Azevedo V."/>
        </authorList>
    </citation>
    <scope>NUCLEOTIDE SEQUENCE [LARGE SCALE GENOMIC DNA]</scope>
    <source>
        <strain evidence="1 2">LGCM 259</strain>
    </source>
</reference>
<dbReference type="RefSeq" id="WP_246049789.1">
    <property type="nucleotide sequence ID" value="NZ_CP034412.1"/>
</dbReference>
<accession>A0A5B7WU56</accession>
<name>A0A5B7WU56_9MICC</name>
<protein>
    <submittedName>
        <fullName evidence="1">Uncharacterized protein</fullName>
    </submittedName>
</protein>
<proteinExistence type="predicted"/>
<sequence length="211" mass="23306">MSMQTNEVTPIETERWHGLRDARIEYTETVSEVYDEVLQTVSARFVHEGSIGKAEIGGLLLWKRLRADTKWSRKLMDVPDAVVRHHTSTAYVAANDESLPTDEAAAAARSALGALPGFKTGDALASAVLVAAAPERLAVYDRRAHRGLGLLGFDLKSSRGRYGRYMRLIEDLRSLASVHGESWKARDVDLALYWLGGKPSESQALPDKETQ</sequence>
<gene>
    <name evidence="1" type="ORF">GcLGCM259_1070</name>
</gene>